<dbReference type="EMBL" id="JACOPQ010000010">
    <property type="protein sequence ID" value="MBC5737856.1"/>
    <property type="molecule type" value="Genomic_DNA"/>
</dbReference>
<proteinExistence type="predicted"/>
<dbReference type="InterPro" id="IPR037010">
    <property type="entry name" value="VitB12-dep_Met_synth_activ_sf"/>
</dbReference>
<name>A0A8J6MDP5_9FIRM</name>
<comment type="caution">
    <text evidence="1">The sequence shown here is derived from an EMBL/GenBank/DDBJ whole genome shotgun (WGS) entry which is preliminary data.</text>
</comment>
<dbReference type="RefSeq" id="WP_155151214.1">
    <property type="nucleotide sequence ID" value="NZ_JACOPQ010000010.1"/>
</dbReference>
<keyword evidence="2" id="KW-1185">Reference proteome</keyword>
<dbReference type="GO" id="GO:0008705">
    <property type="term" value="F:methionine synthase activity"/>
    <property type="evidence" value="ECO:0007669"/>
    <property type="project" value="InterPro"/>
</dbReference>
<dbReference type="AlphaFoldDB" id="A0A8J6MDP5"/>
<reference evidence="1" key="1">
    <citation type="submission" date="2020-08" db="EMBL/GenBank/DDBJ databases">
        <title>Genome public.</title>
        <authorList>
            <person name="Liu C."/>
            <person name="Sun Q."/>
        </authorList>
    </citation>
    <scope>NUCLEOTIDE SEQUENCE</scope>
    <source>
        <strain evidence="1">NSJ-52</strain>
    </source>
</reference>
<accession>A0A8J6MDP5</accession>
<dbReference type="Gene3D" id="3.40.109.40">
    <property type="match status" value="1"/>
</dbReference>
<protein>
    <recommendedName>
        <fullName evidence="3">Vitamin B12 dependent methionine synthase, activation domain</fullName>
    </recommendedName>
</protein>
<sequence>MIYHADVSIQYDRDRIFRRLRIEAGTNVHHYAAASFPALAEIAETRLQMVHAYTVQKNFQPVGIPEVDSCAYLVTCLSSCSEEIMSAIGGLLEQGDFLEGYILNDLVNEILFNASDQMNRQIAAAMKTLGCHLTRRFSPGEEELGLEYQAPLLESFRGEQALAHVRLTESYMLYPEKSMLYLFGADGSNPEISVEHDCSKCPNVTCFFRCEDGPAACS</sequence>
<evidence type="ECO:0000313" key="1">
    <source>
        <dbReference type="EMBL" id="MBC5737856.1"/>
    </source>
</evidence>
<gene>
    <name evidence="1" type="ORF">H8S62_12645</name>
</gene>
<dbReference type="SUPFAM" id="SSF56507">
    <property type="entry name" value="Methionine synthase activation domain-like"/>
    <property type="match status" value="1"/>
</dbReference>
<dbReference type="Proteomes" id="UP000607645">
    <property type="component" value="Unassembled WGS sequence"/>
</dbReference>
<evidence type="ECO:0008006" key="3">
    <source>
        <dbReference type="Google" id="ProtNLM"/>
    </source>
</evidence>
<evidence type="ECO:0000313" key="2">
    <source>
        <dbReference type="Proteomes" id="UP000607645"/>
    </source>
</evidence>
<organism evidence="1 2">
    <name type="scientific">Lawsonibacter faecis</name>
    <dbReference type="NCBI Taxonomy" id="2763052"/>
    <lineage>
        <taxon>Bacteria</taxon>
        <taxon>Bacillati</taxon>
        <taxon>Bacillota</taxon>
        <taxon>Clostridia</taxon>
        <taxon>Eubacteriales</taxon>
        <taxon>Oscillospiraceae</taxon>
        <taxon>Lawsonibacter</taxon>
    </lineage>
</organism>